<dbReference type="EMBL" id="MKZY01000003">
    <property type="protein sequence ID" value="OOO12222.1"/>
    <property type="molecule type" value="Genomic_DNA"/>
</dbReference>
<dbReference type="OrthoDB" id="47059at2759"/>
<dbReference type="VEuPathDB" id="FungiDB:AO090166000089"/>
<dbReference type="Pfam" id="PF07691">
    <property type="entry name" value="PA14"/>
    <property type="match status" value="1"/>
</dbReference>
<feature type="transmembrane region" description="Helical" evidence="22">
    <location>
        <begin position="903"/>
        <end position="925"/>
    </location>
</feature>
<protein>
    <recommendedName>
        <fullName evidence="18">Probable beta-glucosidase H</fullName>
        <ecNumber evidence="6">3.2.1.21</ecNumber>
    </recommendedName>
    <alternativeName>
        <fullName evidence="19">Beta-D-glucoside glucohydrolase H</fullName>
    </alternativeName>
    <alternativeName>
        <fullName evidence="20">Cellobiase H</fullName>
    </alternativeName>
    <alternativeName>
        <fullName evidence="21">Gentiobiase H</fullName>
    </alternativeName>
</protein>
<dbReference type="InterPro" id="IPR002772">
    <property type="entry name" value="Glyco_hydro_3_C"/>
</dbReference>
<sequence>MPRSPLGGRGFESFAEDPHLAGAMAASMITGCESTGVISAVKHFVGNDQEHERRAVDVLVTQRALREIYLRPFQIVARDAGPGALMTSYNKINGKHVVESKEMLDMVRQEWKWNPLIMSDWLGTYTTIDSMNAGLDLEMPGPSRYRGRYVESALQARLIKESTIDSRARKVLEFVQQASRAPVSAVETGRDYPEDRALNRNLCANSIVLLKNQNDILPLPKTIKKIALVGSHVRTPAISGGGSASLEPYYTVSLYDAVSEALPHTEILYEVGAYAHKMLPVIDRLLTNAVMHFYNEPVGTERILRATQPMSKTAFQLMDFNAPELNRGLFYATLTGDFTPDVSGVWDFGLTVFGTGLLYVDDELVVDNTTHQTRGTAFFGKGTVQELGSKTLNAGQTYKIRIEYGSANTSPMKAIGVVHFGGGAAHLGACLHVDSAEMVRSAVKAAAEADYTILCTGLNHEWESEGFDRSHMDLPPGIDALITSVLDVAANKTVIVNQSGTPVTMPWADRARGIVQAWYGGNETGHGIADVIFGDVNPSGKLPLSWPVDVKHNPAYLNYASVGGRVLYGEDVYVGYRYYEKVGREVLFPFGHGLSYTTFTVSPDVVFSQEVFRPEEPPTAAVKIKNTGKVAGAQVLQLYISAPHSPTPRPTKELHGFTKVLLQPGEERVAHIRMDKYATNFWDEIEGMWKSEEGIYEALIGTSSQNILAKGTFRVDRTRSSTPEAVNMVAVGKQREEDVSDPVLANLLAEDRTPWYKKPNLRRLYLILFPACMGIEITSGFDSQIINTVQIVYTWNKYFGRLTGDTVDGMPEYEVEPNLKGFLGAAYSLGAILSLPFVPWVNQRFGRRWTVMFGSCISLVVGMYIVARMLLGFGIPYCIVAGSCLIGELGYPKERPILTSLFNSSYFIGQIVAAAVGLGTVTIASNWAWRIPSLLQLAPAMVQVVFVFFLPESPRYLISKDRHEEAFGILAKYHAEGDRNSVIVRAEIAQIERTIKLELEEAKQSWWDMFRTAGMRRRLLISAFLGLFTQWSGNTLISYYLSDLLDMVGITDSVTKSKINIGIACWGLVSGTALALTAPLFKRRTMYLTCATSLLCVYIGWTISMERFMTTEVRAAAILTIFFIFAYSPAYNLGYNALTYTYLIEIFPYFGRSRGLSWFQFYGRGSAFFATYVNPVGLDRISWRWLLVYCCWLAFELVFIYFLFPETSGRTLEELSFMFEGKEKANEVAAAVHKQIEVDGKTEGQA</sequence>
<evidence type="ECO:0000256" key="22">
    <source>
        <dbReference type="SAM" id="Phobius"/>
    </source>
</evidence>
<evidence type="ECO:0000256" key="3">
    <source>
        <dbReference type="ARBA" id="ARBA00004613"/>
    </source>
</evidence>
<dbReference type="PROSITE" id="PS51257">
    <property type="entry name" value="PROKAR_LIPOPROTEIN"/>
    <property type="match status" value="1"/>
</dbReference>
<feature type="domain" description="Major facilitator superfamily (MFS) profile" evidence="23">
    <location>
        <begin position="768"/>
        <end position="1208"/>
    </location>
</feature>
<dbReference type="InterPro" id="IPR001764">
    <property type="entry name" value="Glyco_hydro_3_N"/>
</dbReference>
<dbReference type="GO" id="GO:0022857">
    <property type="term" value="F:transmembrane transporter activity"/>
    <property type="evidence" value="ECO:0007669"/>
    <property type="project" value="InterPro"/>
</dbReference>
<dbReference type="Gene3D" id="2.60.120.260">
    <property type="entry name" value="Galactose-binding domain-like"/>
    <property type="match status" value="1"/>
</dbReference>
<dbReference type="SMART" id="SM00758">
    <property type="entry name" value="PA14"/>
    <property type="match status" value="1"/>
</dbReference>
<dbReference type="Pfam" id="PF01915">
    <property type="entry name" value="Glyco_hydro_3_C"/>
    <property type="match status" value="1"/>
</dbReference>
<dbReference type="InterPro" id="IPR036962">
    <property type="entry name" value="Glyco_hydro_3_N_sf"/>
</dbReference>
<accession>A0A1S9DT26</accession>
<dbReference type="Pfam" id="PF00083">
    <property type="entry name" value="Sugar_tr"/>
    <property type="match status" value="1"/>
</dbReference>
<dbReference type="VEuPathDB" id="FungiDB:AO090166000090"/>
<dbReference type="Gene3D" id="1.20.1250.20">
    <property type="entry name" value="MFS general substrate transporter like domains"/>
    <property type="match status" value="1"/>
</dbReference>
<evidence type="ECO:0000256" key="15">
    <source>
        <dbReference type="ARBA" id="ARBA00023295"/>
    </source>
</evidence>
<feature type="transmembrane region" description="Helical" evidence="22">
    <location>
        <begin position="1061"/>
        <end position="1081"/>
    </location>
</feature>
<keyword evidence="12 22" id="KW-0472">Membrane</keyword>
<dbReference type="Gene3D" id="3.40.50.1700">
    <property type="entry name" value="Glycoside hydrolase family 3 C-terminal domain"/>
    <property type="match status" value="1"/>
</dbReference>
<feature type="transmembrane region" description="Helical" evidence="22">
    <location>
        <begin position="873"/>
        <end position="891"/>
    </location>
</feature>
<evidence type="ECO:0000256" key="8">
    <source>
        <dbReference type="ARBA" id="ARBA00022692"/>
    </source>
</evidence>
<evidence type="ECO:0000256" key="7">
    <source>
        <dbReference type="ARBA" id="ARBA00022525"/>
    </source>
</evidence>
<evidence type="ECO:0000256" key="10">
    <source>
        <dbReference type="ARBA" id="ARBA00022989"/>
    </source>
</evidence>
<evidence type="ECO:0000256" key="2">
    <source>
        <dbReference type="ARBA" id="ARBA00004141"/>
    </source>
</evidence>
<dbReference type="eggNOG" id="ENOG502SMPY">
    <property type="taxonomic scope" value="Eukaryota"/>
</dbReference>
<keyword evidence="9" id="KW-0378">Hydrolase</keyword>
<evidence type="ECO:0000259" key="23">
    <source>
        <dbReference type="PROSITE" id="PS50850"/>
    </source>
</evidence>
<evidence type="ECO:0000313" key="26">
    <source>
        <dbReference type="Proteomes" id="UP000190312"/>
    </source>
</evidence>
<dbReference type="InterPro" id="IPR026891">
    <property type="entry name" value="Fn3-like"/>
</dbReference>
<dbReference type="SUPFAM" id="SSF51445">
    <property type="entry name" value="(Trans)glycosidases"/>
    <property type="match status" value="1"/>
</dbReference>
<keyword evidence="11" id="KW-0136">Cellulose degradation</keyword>
<comment type="function">
    <text evidence="17">Beta-glucosidases are one of a number of cellulolytic enzymes involved in the degradation of cellulosic biomass. Catalyzes the last step releasing glucose from the inhibitory cellobiose.</text>
</comment>
<feature type="transmembrane region" description="Helical" evidence="22">
    <location>
        <begin position="1019"/>
        <end position="1041"/>
    </location>
</feature>
<comment type="pathway">
    <text evidence="4">Glycan metabolism; cellulose degradation.</text>
</comment>
<evidence type="ECO:0000313" key="25">
    <source>
        <dbReference type="EMBL" id="OOO12222.1"/>
    </source>
</evidence>
<feature type="transmembrane region" description="Helical" evidence="22">
    <location>
        <begin position="931"/>
        <end position="950"/>
    </location>
</feature>
<dbReference type="InterPro" id="IPR017853">
    <property type="entry name" value="GH"/>
</dbReference>
<evidence type="ECO:0000256" key="5">
    <source>
        <dbReference type="ARBA" id="ARBA00005336"/>
    </source>
</evidence>
<dbReference type="UniPathway" id="UPA00696"/>
<evidence type="ECO:0000256" key="21">
    <source>
        <dbReference type="ARBA" id="ARBA00041806"/>
    </source>
</evidence>
<dbReference type="FunFam" id="1.20.1250.20:FF:000117">
    <property type="entry name" value="MFS hexose transporter"/>
    <property type="match status" value="1"/>
</dbReference>
<organism evidence="25 26">
    <name type="scientific">Aspergillus oryzae</name>
    <name type="common">Yellow koji mold</name>
    <dbReference type="NCBI Taxonomy" id="5062"/>
    <lineage>
        <taxon>Eukaryota</taxon>
        <taxon>Fungi</taxon>
        <taxon>Dikarya</taxon>
        <taxon>Ascomycota</taxon>
        <taxon>Pezizomycotina</taxon>
        <taxon>Eurotiomycetes</taxon>
        <taxon>Eurotiomycetidae</taxon>
        <taxon>Eurotiales</taxon>
        <taxon>Aspergillaceae</taxon>
        <taxon>Aspergillus</taxon>
        <taxon>Aspergillus subgen. Circumdati</taxon>
    </lineage>
</organism>
<dbReference type="InterPro" id="IPR050288">
    <property type="entry name" value="Cellulose_deg_GH3"/>
</dbReference>
<evidence type="ECO:0000256" key="1">
    <source>
        <dbReference type="ARBA" id="ARBA00000448"/>
    </source>
</evidence>
<dbReference type="PANTHER" id="PTHR42715:SF17">
    <property type="entry name" value="BETA-GLUCOSIDASE H-RELATED"/>
    <property type="match status" value="1"/>
</dbReference>
<dbReference type="Gene3D" id="2.60.40.10">
    <property type="entry name" value="Immunoglobulins"/>
    <property type="match status" value="1"/>
</dbReference>
<reference evidence="25 26" key="1">
    <citation type="submission" date="2016-10" db="EMBL/GenBank/DDBJ databases">
        <title>Genome sequencing of Aspergillus oryzae BCC7051.</title>
        <authorList>
            <person name="Thammarongtham C."/>
            <person name="Vorapreeda T."/>
            <person name="Nookaew I."/>
            <person name="Srisuk T."/>
            <person name="Land M."/>
            <person name="Jeennor S."/>
            <person name="Laoteng K."/>
        </authorList>
    </citation>
    <scope>NUCLEOTIDE SEQUENCE [LARGE SCALE GENOMIC DNA]</scope>
    <source>
        <strain evidence="25 26">BCC7051</strain>
    </source>
</reference>
<dbReference type="InterPro" id="IPR005828">
    <property type="entry name" value="MFS_sugar_transport-like"/>
</dbReference>
<evidence type="ECO:0000256" key="17">
    <source>
        <dbReference type="ARBA" id="ARBA00024983"/>
    </source>
</evidence>
<dbReference type="PROSITE" id="PS50850">
    <property type="entry name" value="MFS"/>
    <property type="match status" value="1"/>
</dbReference>
<gene>
    <name evidence="25" type="ORF">OAory_01086920</name>
</gene>
<keyword evidence="16" id="KW-0624">Polysaccharide degradation</keyword>
<comment type="caution">
    <text evidence="25">The sequence shown here is derived from an EMBL/GenBank/DDBJ whole genome shotgun (WGS) entry which is preliminary data.</text>
</comment>
<comment type="subcellular location">
    <subcellularLocation>
        <location evidence="2">Membrane</location>
        <topology evidence="2">Multi-pass membrane protein</topology>
    </subcellularLocation>
    <subcellularLocation>
        <location evidence="3">Secreted</location>
    </subcellularLocation>
</comment>
<name>A0A1S9DT26_ASPOZ</name>
<dbReference type="SUPFAM" id="SSF103473">
    <property type="entry name" value="MFS general substrate transporter"/>
    <property type="match status" value="1"/>
</dbReference>
<evidence type="ECO:0000256" key="12">
    <source>
        <dbReference type="ARBA" id="ARBA00023136"/>
    </source>
</evidence>
<dbReference type="FunFam" id="2.60.40.10:FF:000495">
    <property type="entry name" value="Periplasmic beta-glucosidase"/>
    <property type="match status" value="1"/>
</dbReference>
<evidence type="ECO:0000256" key="6">
    <source>
        <dbReference type="ARBA" id="ARBA00012744"/>
    </source>
</evidence>
<keyword evidence="15" id="KW-0326">Glycosidase</keyword>
<feature type="transmembrane region" description="Helical" evidence="22">
    <location>
        <begin position="1086"/>
        <end position="1103"/>
    </location>
</feature>
<dbReference type="InterPro" id="IPR037524">
    <property type="entry name" value="PA14/GLEYA"/>
</dbReference>
<dbReference type="InterPro" id="IPR013783">
    <property type="entry name" value="Ig-like_fold"/>
</dbReference>
<evidence type="ECO:0000256" key="20">
    <source>
        <dbReference type="ARBA" id="ARBA00041602"/>
    </source>
</evidence>
<feature type="transmembrane region" description="Helical" evidence="22">
    <location>
        <begin position="849"/>
        <end position="867"/>
    </location>
</feature>
<keyword evidence="14" id="KW-0119">Carbohydrate metabolism</keyword>
<evidence type="ECO:0000256" key="14">
    <source>
        <dbReference type="ARBA" id="ARBA00023277"/>
    </source>
</evidence>
<evidence type="ECO:0000256" key="16">
    <source>
        <dbReference type="ARBA" id="ARBA00023326"/>
    </source>
</evidence>
<dbReference type="PANTHER" id="PTHR42715">
    <property type="entry name" value="BETA-GLUCOSIDASE"/>
    <property type="match status" value="1"/>
</dbReference>
<dbReference type="SUPFAM" id="SSF56988">
    <property type="entry name" value="Anthrax protective antigen"/>
    <property type="match status" value="1"/>
</dbReference>
<dbReference type="InterPro" id="IPR020846">
    <property type="entry name" value="MFS_dom"/>
</dbReference>
<evidence type="ECO:0000256" key="4">
    <source>
        <dbReference type="ARBA" id="ARBA00004987"/>
    </source>
</evidence>
<keyword evidence="10 22" id="KW-1133">Transmembrane helix</keyword>
<feature type="transmembrane region" description="Helical" evidence="22">
    <location>
        <begin position="1115"/>
        <end position="1134"/>
    </location>
</feature>
<feature type="transmembrane region" description="Helical" evidence="22">
    <location>
        <begin position="821"/>
        <end position="842"/>
    </location>
</feature>
<proteinExistence type="inferred from homology"/>
<dbReference type="SUPFAM" id="SSF52279">
    <property type="entry name" value="Beta-D-glucan exohydrolase, C-terminal domain"/>
    <property type="match status" value="1"/>
</dbReference>
<dbReference type="InterPro" id="IPR011658">
    <property type="entry name" value="PA14_dom"/>
</dbReference>
<dbReference type="AlphaFoldDB" id="A0A1S9DT26"/>
<dbReference type="Pfam" id="PF00933">
    <property type="entry name" value="Glyco_hydro_3"/>
    <property type="match status" value="1"/>
</dbReference>
<comment type="similarity">
    <text evidence="5">Belongs to the glycosyl hydrolase 3 family.</text>
</comment>
<comment type="catalytic activity">
    <reaction evidence="1">
        <text>Hydrolysis of terminal, non-reducing beta-D-glucosyl residues with release of beta-D-glucose.</text>
        <dbReference type="EC" id="3.2.1.21"/>
    </reaction>
</comment>
<dbReference type="Gene3D" id="3.20.20.300">
    <property type="entry name" value="Glycoside hydrolase, family 3, N-terminal domain"/>
    <property type="match status" value="1"/>
</dbReference>
<feature type="domain" description="PA14" evidence="24">
    <location>
        <begin position="284"/>
        <end position="443"/>
    </location>
</feature>
<keyword evidence="8 22" id="KW-0812">Transmembrane</keyword>
<evidence type="ECO:0000256" key="11">
    <source>
        <dbReference type="ARBA" id="ARBA00023001"/>
    </source>
</evidence>
<dbReference type="Proteomes" id="UP000190312">
    <property type="component" value="Unassembled WGS sequence"/>
</dbReference>
<dbReference type="EC" id="3.2.1.21" evidence="6"/>
<dbReference type="GO" id="GO:0030245">
    <property type="term" value="P:cellulose catabolic process"/>
    <property type="evidence" value="ECO:0007669"/>
    <property type="project" value="UniProtKB-UniPathway"/>
</dbReference>
<dbReference type="PROSITE" id="PS51820">
    <property type="entry name" value="PA14"/>
    <property type="match status" value="1"/>
</dbReference>
<evidence type="ECO:0000256" key="18">
    <source>
        <dbReference type="ARBA" id="ARBA00039581"/>
    </source>
</evidence>
<dbReference type="GO" id="GO:0005576">
    <property type="term" value="C:extracellular region"/>
    <property type="evidence" value="ECO:0007669"/>
    <property type="project" value="UniProtKB-SubCell"/>
</dbReference>
<evidence type="ECO:0000256" key="13">
    <source>
        <dbReference type="ARBA" id="ARBA00023180"/>
    </source>
</evidence>
<dbReference type="SMART" id="SM01217">
    <property type="entry name" value="Fn3_like"/>
    <property type="match status" value="1"/>
</dbReference>
<dbReference type="GO" id="GO:0008422">
    <property type="term" value="F:beta-glucosidase activity"/>
    <property type="evidence" value="ECO:0007669"/>
    <property type="project" value="UniProtKB-EC"/>
</dbReference>
<dbReference type="PRINTS" id="PR00133">
    <property type="entry name" value="GLHYDRLASE3"/>
</dbReference>
<feature type="transmembrane region" description="Helical" evidence="22">
    <location>
        <begin position="1185"/>
        <end position="1204"/>
    </location>
</feature>
<feature type="transmembrane region" description="Helical" evidence="22">
    <location>
        <begin position="1155"/>
        <end position="1173"/>
    </location>
</feature>
<dbReference type="GO" id="GO:0016020">
    <property type="term" value="C:membrane"/>
    <property type="evidence" value="ECO:0007669"/>
    <property type="project" value="UniProtKB-SubCell"/>
</dbReference>
<keyword evidence="7" id="KW-0964">Secreted</keyword>
<dbReference type="InterPro" id="IPR036259">
    <property type="entry name" value="MFS_trans_sf"/>
</dbReference>
<evidence type="ECO:0000256" key="9">
    <source>
        <dbReference type="ARBA" id="ARBA00022801"/>
    </source>
</evidence>
<evidence type="ECO:0000256" key="19">
    <source>
        <dbReference type="ARBA" id="ARBA00041278"/>
    </source>
</evidence>
<evidence type="ECO:0000259" key="24">
    <source>
        <dbReference type="PROSITE" id="PS51820"/>
    </source>
</evidence>
<dbReference type="InterPro" id="IPR036881">
    <property type="entry name" value="Glyco_hydro_3_C_sf"/>
</dbReference>
<dbReference type="Pfam" id="PF14310">
    <property type="entry name" value="Fn3-like"/>
    <property type="match status" value="1"/>
</dbReference>
<keyword evidence="13" id="KW-0325">Glycoprotein</keyword>